<dbReference type="PANTHER" id="PTHR30290:SF83">
    <property type="entry name" value="ABC TRANSPORTER SUBSTRATE-BINDING PROTEIN"/>
    <property type="match status" value="1"/>
</dbReference>
<dbReference type="GO" id="GO:1904680">
    <property type="term" value="F:peptide transmembrane transporter activity"/>
    <property type="evidence" value="ECO:0007669"/>
    <property type="project" value="TreeGrafter"/>
</dbReference>
<dbReference type="Gene3D" id="3.10.105.10">
    <property type="entry name" value="Dipeptide-binding Protein, Domain 3"/>
    <property type="match status" value="1"/>
</dbReference>
<dbReference type="InterPro" id="IPR000914">
    <property type="entry name" value="SBP_5_dom"/>
</dbReference>
<dbReference type="GO" id="GO:0042597">
    <property type="term" value="C:periplasmic space"/>
    <property type="evidence" value="ECO:0007669"/>
    <property type="project" value="UniProtKB-ARBA"/>
</dbReference>
<feature type="domain" description="Solute-binding protein family 5" evidence="1">
    <location>
        <begin position="104"/>
        <end position="493"/>
    </location>
</feature>
<organism evidence="2 3">
    <name type="scientific">Dermacoccus abyssi</name>
    <dbReference type="NCBI Taxonomy" id="322596"/>
    <lineage>
        <taxon>Bacteria</taxon>
        <taxon>Bacillati</taxon>
        <taxon>Actinomycetota</taxon>
        <taxon>Actinomycetes</taxon>
        <taxon>Micrococcales</taxon>
        <taxon>Dermacoccaceae</taxon>
        <taxon>Dermacoccus</taxon>
    </lineage>
</organism>
<accession>A0A417ZAH7</accession>
<evidence type="ECO:0000259" key="1">
    <source>
        <dbReference type="Pfam" id="PF00496"/>
    </source>
</evidence>
<dbReference type="Pfam" id="PF00496">
    <property type="entry name" value="SBP_bac_5"/>
    <property type="match status" value="1"/>
</dbReference>
<dbReference type="CDD" id="cd08506">
    <property type="entry name" value="PBP2_clavulanate_OppA2"/>
    <property type="match status" value="1"/>
</dbReference>
<dbReference type="EMBL" id="QWLM01000002">
    <property type="protein sequence ID" value="RHW47647.1"/>
    <property type="molecule type" value="Genomic_DNA"/>
</dbReference>
<proteinExistence type="predicted"/>
<reference evidence="2 3" key="1">
    <citation type="submission" date="2018-08" db="EMBL/GenBank/DDBJ databases">
        <title>Whole genome sequence analysis of Dermacoccus abyssi bacteria isolated from Deep Mariana trench Micromonospora spp reveals genes involved in the environmental adaptation and production of secondary metabolites.</title>
        <authorList>
            <person name="Abdel-Mageed W.M."/>
            <person name="Lehri B."/>
            <person name="Nouioui I."/>
            <person name="Goodfellow I."/>
            <person name="Jaspars M."/>
            <person name="Karlyshev A."/>
        </authorList>
    </citation>
    <scope>NUCLEOTIDE SEQUENCE [LARGE SCALE GENOMIC DNA]</scope>
    <source>
        <strain evidence="2 3">MT1.1</strain>
    </source>
</reference>
<evidence type="ECO:0000313" key="2">
    <source>
        <dbReference type="EMBL" id="RHW47647.1"/>
    </source>
</evidence>
<gene>
    <name evidence="2" type="ORF">D1832_02875</name>
</gene>
<dbReference type="AlphaFoldDB" id="A0A417ZAH7"/>
<evidence type="ECO:0000313" key="3">
    <source>
        <dbReference type="Proteomes" id="UP000285376"/>
    </source>
</evidence>
<dbReference type="Proteomes" id="UP000285376">
    <property type="component" value="Unassembled WGS sequence"/>
</dbReference>
<dbReference type="InterPro" id="IPR030678">
    <property type="entry name" value="Peptide/Ni-bd"/>
</dbReference>
<dbReference type="SUPFAM" id="SSF53850">
    <property type="entry name" value="Periplasmic binding protein-like II"/>
    <property type="match status" value="1"/>
</dbReference>
<dbReference type="PIRSF" id="PIRSF002741">
    <property type="entry name" value="MppA"/>
    <property type="match status" value="1"/>
</dbReference>
<comment type="caution">
    <text evidence="2">The sequence shown here is derived from an EMBL/GenBank/DDBJ whole genome shotgun (WGS) entry which is preliminary data.</text>
</comment>
<dbReference type="GO" id="GO:0015833">
    <property type="term" value="P:peptide transport"/>
    <property type="evidence" value="ECO:0007669"/>
    <property type="project" value="TreeGrafter"/>
</dbReference>
<name>A0A417ZAH7_9MICO</name>
<dbReference type="GO" id="GO:0043190">
    <property type="term" value="C:ATP-binding cassette (ABC) transporter complex"/>
    <property type="evidence" value="ECO:0007669"/>
    <property type="project" value="InterPro"/>
</dbReference>
<dbReference type="Gene3D" id="3.40.190.10">
    <property type="entry name" value="Periplasmic binding protein-like II"/>
    <property type="match status" value="1"/>
</dbReference>
<dbReference type="PANTHER" id="PTHR30290">
    <property type="entry name" value="PERIPLASMIC BINDING COMPONENT OF ABC TRANSPORTER"/>
    <property type="match status" value="1"/>
</dbReference>
<protein>
    <submittedName>
        <fullName evidence="2">ABC transporter substrate-binding protein</fullName>
    </submittedName>
</protein>
<sequence length="585" mass="63781">MDRLGGSCFIKEMTMNKKSYSILAVAVAGSMGLAACGGGSSDNKSGGSGAEGSGGTLYYLTKKPAEHLDPQRMYIGRDLSNLGRLTYRSLVQFPVTEDKAKADKPVADLATDTGKMSDGGKTWKFTIKDGVKWEDGKDITCADFKYGLSRTFATDVITGGPNYAIGFLDIPKKGDAPAYNGPYKKEGQAEFDKAVTCEGKTITYKFNKAWPDFNLAVASLRAFDPYRKDKDKGDKSNYAIFSNGPYKLQGTWKKGTGGTFVRNEHYDAKTDGVRKALPDKIEFKEGLTNEIINQRLIADGGKDKSAITDRSIPPSMYGQIKGDSQKRSVNVESPYVDYLVPNFNKMKNLKVRQALLAATNQDAWITAGGGDKAFAPSYSIINPALTTAYAKNPAFTDVPKGNIEKAKKLLEGVPASEKNIKFTYSGGTPTADKQAGAMKDNWEKAGFKVTLNGLTDTYYDVIQNPKADGDVFWGGWGADWPSASTVIPALFDSRLNLTEKSNGQDYGNYKSDEVNKMIDEAAKKTSVDEAGEVYKQIDKKLGEDVAYIPLEIQKFYYLRGSKVTNYINNPATSMYPDLGAIGVSK</sequence>
<dbReference type="InterPro" id="IPR039424">
    <property type="entry name" value="SBP_5"/>
</dbReference>